<accession>A0A2W7TYT0</accession>
<dbReference type="EMBL" id="QKXH01000002">
    <property type="protein sequence ID" value="PZX94526.1"/>
    <property type="molecule type" value="Genomic_DNA"/>
</dbReference>
<dbReference type="RefSeq" id="WP_111408626.1">
    <property type="nucleotide sequence ID" value="NZ_QKXH01000002.1"/>
</dbReference>
<comment type="caution">
    <text evidence="2">The sequence shown here is derived from an EMBL/GenBank/DDBJ whole genome shotgun (WGS) entry which is preliminary data.</text>
</comment>
<evidence type="ECO:0000256" key="1">
    <source>
        <dbReference type="SAM" id="SignalP"/>
    </source>
</evidence>
<protein>
    <submittedName>
        <fullName evidence="2">Uncharacterized protein</fullName>
    </submittedName>
</protein>
<keyword evidence="3" id="KW-1185">Reference proteome</keyword>
<dbReference type="Proteomes" id="UP000249177">
    <property type="component" value="Unassembled WGS sequence"/>
</dbReference>
<dbReference type="AlphaFoldDB" id="A0A2W7TYT0"/>
<dbReference type="OrthoDB" id="1367991at2"/>
<reference evidence="2 3" key="1">
    <citation type="submission" date="2018-06" db="EMBL/GenBank/DDBJ databases">
        <title>Flavobacterium sp IMCC34762, genome.</title>
        <authorList>
            <person name="Joung Y."/>
            <person name="Cho J."/>
            <person name="Song J."/>
        </authorList>
    </citation>
    <scope>NUCLEOTIDE SEQUENCE [LARGE SCALE GENOMIC DNA]</scope>
    <source>
        <strain evidence="2 3">IMCC34762</strain>
    </source>
</reference>
<keyword evidence="1" id="KW-0732">Signal</keyword>
<name>A0A2W7TYT0_9FLAO</name>
<feature type="signal peptide" evidence="1">
    <location>
        <begin position="1"/>
        <end position="23"/>
    </location>
</feature>
<organism evidence="2 3">
    <name type="scientific">Flavobacterium aquariorum</name>
    <dbReference type="NCBI Taxonomy" id="2217670"/>
    <lineage>
        <taxon>Bacteria</taxon>
        <taxon>Pseudomonadati</taxon>
        <taxon>Bacteroidota</taxon>
        <taxon>Flavobacteriia</taxon>
        <taxon>Flavobacteriales</taxon>
        <taxon>Flavobacteriaceae</taxon>
        <taxon>Flavobacterium</taxon>
    </lineage>
</organism>
<feature type="chain" id="PRO_5016057697" evidence="1">
    <location>
        <begin position="24"/>
        <end position="131"/>
    </location>
</feature>
<sequence length="131" mass="14831">MRVIINFICLCILLLGGGQHLHADTHPNGICDSPSWDFVKKQHVKLRTAEPGSVLIEDADTDLDEEFHSSDNLNKSGANKTVTVKHNLLDGWYLTFSNEFIFKDYSKQFENFAPNCAHSNPIYLRIGVLRI</sequence>
<gene>
    <name evidence="2" type="ORF">DOS84_02930</name>
</gene>
<evidence type="ECO:0000313" key="3">
    <source>
        <dbReference type="Proteomes" id="UP000249177"/>
    </source>
</evidence>
<evidence type="ECO:0000313" key="2">
    <source>
        <dbReference type="EMBL" id="PZX94526.1"/>
    </source>
</evidence>
<proteinExistence type="predicted"/>